<name>A0A0K0FIR7_STRVS</name>
<feature type="signal peptide" evidence="2">
    <location>
        <begin position="1"/>
        <end position="20"/>
    </location>
</feature>
<reference evidence="4" key="2">
    <citation type="submission" date="2015-08" db="UniProtKB">
        <authorList>
            <consortium name="WormBaseParasite"/>
        </authorList>
    </citation>
    <scope>IDENTIFICATION</scope>
</reference>
<keyword evidence="3" id="KW-1185">Reference proteome</keyword>
<dbReference type="AlphaFoldDB" id="A0A0K0FIR7"/>
<evidence type="ECO:0000313" key="4">
    <source>
        <dbReference type="WBParaSite" id="SVE_0878800.1"/>
    </source>
</evidence>
<feature type="region of interest" description="Disordered" evidence="1">
    <location>
        <begin position="43"/>
        <end position="70"/>
    </location>
</feature>
<evidence type="ECO:0000256" key="1">
    <source>
        <dbReference type="SAM" id="MobiDB-lite"/>
    </source>
</evidence>
<protein>
    <submittedName>
        <fullName evidence="4">Secreted protein</fullName>
    </submittedName>
</protein>
<organism evidence="3 4">
    <name type="scientific">Strongyloides venezuelensis</name>
    <name type="common">Threadworm</name>
    <dbReference type="NCBI Taxonomy" id="75913"/>
    <lineage>
        <taxon>Eukaryota</taxon>
        <taxon>Metazoa</taxon>
        <taxon>Ecdysozoa</taxon>
        <taxon>Nematoda</taxon>
        <taxon>Chromadorea</taxon>
        <taxon>Rhabditida</taxon>
        <taxon>Tylenchina</taxon>
        <taxon>Panagrolaimomorpha</taxon>
        <taxon>Strongyloidoidea</taxon>
        <taxon>Strongyloididae</taxon>
        <taxon>Strongyloides</taxon>
    </lineage>
</organism>
<feature type="chain" id="PRO_5005330036" evidence="2">
    <location>
        <begin position="21"/>
        <end position="117"/>
    </location>
</feature>
<sequence>MNKYFIVSIFIIGLLRTFNAQNNKRRTKRGPYDYDLIPKYTVTSRNGHKTTTKNSRKKRRTRTSSIPNTKIPLKCKKRPFLSEIGYTLYVYSVGFFDSDQIPSINDVGGKSTEPEGI</sequence>
<evidence type="ECO:0000313" key="3">
    <source>
        <dbReference type="Proteomes" id="UP000035680"/>
    </source>
</evidence>
<accession>A0A0K0FIR7</accession>
<dbReference type="WBParaSite" id="SVE_0878800.1">
    <property type="protein sequence ID" value="SVE_0878800.1"/>
    <property type="gene ID" value="SVE_0878800"/>
</dbReference>
<reference evidence="3" key="1">
    <citation type="submission" date="2014-07" db="EMBL/GenBank/DDBJ databases">
        <authorList>
            <person name="Martin A.A"/>
            <person name="De Silva N."/>
        </authorList>
    </citation>
    <scope>NUCLEOTIDE SEQUENCE</scope>
</reference>
<dbReference type="Proteomes" id="UP000035680">
    <property type="component" value="Unassembled WGS sequence"/>
</dbReference>
<proteinExistence type="predicted"/>
<keyword evidence="2" id="KW-0732">Signal</keyword>
<feature type="compositionally biased region" description="Basic residues" evidence="1">
    <location>
        <begin position="46"/>
        <end position="62"/>
    </location>
</feature>
<evidence type="ECO:0000256" key="2">
    <source>
        <dbReference type="SAM" id="SignalP"/>
    </source>
</evidence>